<dbReference type="AlphaFoldDB" id="A0A1A7P936"/>
<sequence length="436" mass="50266">MDSQMIDKLSSWVQKKPLILIRFDEAFSRQFYELRNGLVQTTLTKPHSVFEFFKLPTLCLIEMQHEERAACYLGLVSNKSTISSFESRITIKSLTEISINKLSELREMLSDITMKRWFDKKQPENKDISISLLSKKLSKNIIEVLAENEKNRSALEKMYALSPGLRQLSNQHWAQKESIAMAMSVFGINLTESAESVILKKGKDTGLSQINSEIHLYEDNVIHFDGNHFLNFKKIEETLTGKAIFKKNDEELTIYTANKLPLERAMGVDLIYVNQTQENIVMVQHKMLEQAGEDWIYRKDGQLDKEINRMKLPLSVVSSDRFRLNANPYFLKFVKRKTHSEKKVTAFIIALEHFKQFILSPKSKGKNGGIRISYKALDGSYLREKEFLGLIRSGYIGTYVNQFQALQVIIDEIAKGNKAAVIAWEDKIQEMNDENN</sequence>
<dbReference type="OrthoDB" id="4528132at2"/>
<gene>
    <name evidence="1" type="ORF">QV03_05915</name>
</gene>
<comment type="caution">
    <text evidence="1">The sequence shown here is derived from an EMBL/GenBank/DDBJ whole genome shotgun (WGS) entry which is preliminary data.</text>
</comment>
<dbReference type="RefSeq" id="WP_065232234.1">
    <property type="nucleotide sequence ID" value="NZ_JTJO01000028.1"/>
</dbReference>
<protein>
    <submittedName>
        <fullName evidence="1">Uncharacterized protein</fullName>
    </submittedName>
</protein>
<accession>A0A1A7P936</accession>
<evidence type="ECO:0000313" key="1">
    <source>
        <dbReference type="EMBL" id="OBW98568.1"/>
    </source>
</evidence>
<proteinExistence type="predicted"/>
<evidence type="ECO:0000313" key="2">
    <source>
        <dbReference type="Proteomes" id="UP000092643"/>
    </source>
</evidence>
<organism evidence="1 2">
    <name type="scientific">Gallibacterium anatis</name>
    <dbReference type="NCBI Taxonomy" id="750"/>
    <lineage>
        <taxon>Bacteria</taxon>
        <taxon>Pseudomonadati</taxon>
        <taxon>Pseudomonadota</taxon>
        <taxon>Gammaproteobacteria</taxon>
        <taxon>Pasteurellales</taxon>
        <taxon>Pasteurellaceae</taxon>
        <taxon>Gallibacterium</taxon>
    </lineage>
</organism>
<dbReference type="Proteomes" id="UP000092643">
    <property type="component" value="Unassembled WGS sequence"/>
</dbReference>
<dbReference type="EMBL" id="JTJO01000028">
    <property type="protein sequence ID" value="OBW98568.1"/>
    <property type="molecule type" value="Genomic_DNA"/>
</dbReference>
<name>A0A1A7P936_9PAST</name>
<reference evidence="1 2" key="1">
    <citation type="submission" date="2014-11" db="EMBL/GenBank/DDBJ databases">
        <title>Pan-genome of Gallibacterium spp.</title>
        <authorList>
            <person name="Kudirkiene E."/>
            <person name="Bojesen A.M."/>
        </authorList>
    </citation>
    <scope>NUCLEOTIDE SEQUENCE [LARGE SCALE GENOMIC DNA]</scope>
    <source>
        <strain evidence="1 2">F 279</strain>
    </source>
</reference>